<organism evidence="1">
    <name type="scientific">marine metagenome</name>
    <dbReference type="NCBI Taxonomy" id="408172"/>
    <lineage>
        <taxon>unclassified sequences</taxon>
        <taxon>metagenomes</taxon>
        <taxon>ecological metagenomes</taxon>
    </lineage>
</organism>
<proteinExistence type="predicted"/>
<dbReference type="EMBL" id="UINC01136219">
    <property type="protein sequence ID" value="SVD20860.1"/>
    <property type="molecule type" value="Genomic_DNA"/>
</dbReference>
<accession>A0A382TFE1</accession>
<sequence>MSQRRFILSSRPSPVTYDVVIGEVVEKAGNLLAFI</sequence>
<evidence type="ECO:0000313" key="1">
    <source>
        <dbReference type="EMBL" id="SVD20860.1"/>
    </source>
</evidence>
<gene>
    <name evidence="1" type="ORF">METZ01_LOCUS373714</name>
</gene>
<dbReference type="AlphaFoldDB" id="A0A382TFE1"/>
<name>A0A382TFE1_9ZZZZ</name>
<protein>
    <submittedName>
        <fullName evidence="1">Uncharacterized protein</fullName>
    </submittedName>
</protein>
<reference evidence="1" key="1">
    <citation type="submission" date="2018-05" db="EMBL/GenBank/DDBJ databases">
        <authorList>
            <person name="Lanie J.A."/>
            <person name="Ng W.-L."/>
            <person name="Kazmierczak K.M."/>
            <person name="Andrzejewski T.M."/>
            <person name="Davidsen T.M."/>
            <person name="Wayne K.J."/>
            <person name="Tettelin H."/>
            <person name="Glass J.I."/>
            <person name="Rusch D."/>
            <person name="Podicherti R."/>
            <person name="Tsui H.-C.T."/>
            <person name="Winkler M.E."/>
        </authorList>
    </citation>
    <scope>NUCLEOTIDE SEQUENCE</scope>
</reference>